<accession>A0A841PWQ4</accession>
<comment type="caution">
    <text evidence="1">The sequence shown here is derived from an EMBL/GenBank/DDBJ whole genome shotgun (WGS) entry which is preliminary data.</text>
</comment>
<gene>
    <name evidence="1" type="ORF">HNR44_000254</name>
</gene>
<keyword evidence="2" id="KW-1185">Reference proteome</keyword>
<organism evidence="1 2">
    <name type="scientific">Geomicrobium halophilum</name>
    <dbReference type="NCBI Taxonomy" id="549000"/>
    <lineage>
        <taxon>Bacteria</taxon>
        <taxon>Bacillati</taxon>
        <taxon>Bacillota</taxon>
        <taxon>Bacilli</taxon>
        <taxon>Bacillales</taxon>
        <taxon>Geomicrobium</taxon>
    </lineage>
</organism>
<evidence type="ECO:0000313" key="2">
    <source>
        <dbReference type="Proteomes" id="UP000568839"/>
    </source>
</evidence>
<protein>
    <submittedName>
        <fullName evidence="1">Uncharacterized protein</fullName>
    </submittedName>
</protein>
<name>A0A841PWQ4_9BACL</name>
<dbReference type="AlphaFoldDB" id="A0A841PWQ4"/>
<proteinExistence type="predicted"/>
<sequence>MLTLVLRSIRFLTCIKEVSMVIVIKVNENPAFNGKPDVLKFGSRQDVSAQLQLVTDL</sequence>
<dbReference type="EMBL" id="JACHHJ010000001">
    <property type="protein sequence ID" value="MBB6448305.1"/>
    <property type="molecule type" value="Genomic_DNA"/>
</dbReference>
<evidence type="ECO:0000313" key="1">
    <source>
        <dbReference type="EMBL" id="MBB6448305.1"/>
    </source>
</evidence>
<reference evidence="1 2" key="1">
    <citation type="submission" date="2020-08" db="EMBL/GenBank/DDBJ databases">
        <title>Genomic Encyclopedia of Type Strains, Phase IV (KMG-IV): sequencing the most valuable type-strain genomes for metagenomic binning, comparative biology and taxonomic classification.</title>
        <authorList>
            <person name="Goeker M."/>
        </authorList>
    </citation>
    <scope>NUCLEOTIDE SEQUENCE [LARGE SCALE GENOMIC DNA]</scope>
    <source>
        <strain evidence="1 2">DSM 21769</strain>
    </source>
</reference>
<dbReference type="Proteomes" id="UP000568839">
    <property type="component" value="Unassembled WGS sequence"/>
</dbReference>